<dbReference type="PANTHER" id="PTHR38036:SF1">
    <property type="entry name" value="UPF0250 PROTEIN YBED"/>
    <property type="match status" value="1"/>
</dbReference>
<dbReference type="HAMAP" id="MF_00659">
    <property type="entry name" value="UPF0250"/>
    <property type="match status" value="1"/>
</dbReference>
<protein>
    <recommendedName>
        <fullName evidence="2">UPF0250 protein HMPREF2130_06930</fullName>
    </recommendedName>
</protein>
<dbReference type="Proteomes" id="UP000029629">
    <property type="component" value="Unassembled WGS sequence"/>
</dbReference>
<name>A0A096AI82_9BURK</name>
<dbReference type="SUPFAM" id="SSF117991">
    <property type="entry name" value="YbeD/HP0495-like"/>
    <property type="match status" value="1"/>
</dbReference>
<dbReference type="EMBL" id="JRNI01000025">
    <property type="protein sequence ID" value="KGF30412.1"/>
    <property type="molecule type" value="Genomic_DNA"/>
</dbReference>
<keyword evidence="4" id="KW-1185">Reference proteome</keyword>
<gene>
    <name evidence="3" type="ORF">HMPREF2130_06930</name>
</gene>
<evidence type="ECO:0000256" key="1">
    <source>
        <dbReference type="ARBA" id="ARBA00008460"/>
    </source>
</evidence>
<dbReference type="Pfam" id="PF04359">
    <property type="entry name" value="DUF493"/>
    <property type="match status" value="1"/>
</dbReference>
<accession>A0A096AI82</accession>
<evidence type="ECO:0000313" key="4">
    <source>
        <dbReference type="Proteomes" id="UP000029629"/>
    </source>
</evidence>
<dbReference type="eggNOG" id="COG2921">
    <property type="taxonomic scope" value="Bacteria"/>
</dbReference>
<dbReference type="AlphaFoldDB" id="A0A096AI82"/>
<dbReference type="PANTHER" id="PTHR38036">
    <property type="entry name" value="UPF0250 PROTEIN YBED"/>
    <property type="match status" value="1"/>
</dbReference>
<reference evidence="3 4" key="1">
    <citation type="submission" date="2014-07" db="EMBL/GenBank/DDBJ databases">
        <authorList>
            <person name="McCorrison J."/>
            <person name="Sanka R."/>
            <person name="Torralba M."/>
            <person name="Gillis M."/>
            <person name="Haft D.H."/>
            <person name="Methe B."/>
            <person name="Sutton G."/>
            <person name="Nelson K.E."/>
        </authorList>
    </citation>
    <scope>NUCLEOTIDE SEQUENCE [LARGE SCALE GENOMIC DNA]</scope>
    <source>
        <strain evidence="3 4">DNF00040</strain>
    </source>
</reference>
<sequence>MTEISKEDSLIEYPCDFPIKVMSVNHPEIIDMLVPLILAHDPSFDHETIEIRESSKGNYVGLTVTVYVESREQLDNIYRALHSHELVKAVL</sequence>
<dbReference type="InterPro" id="IPR007454">
    <property type="entry name" value="UPF0250_YbeD-like"/>
</dbReference>
<proteinExistence type="inferred from homology"/>
<evidence type="ECO:0000256" key="2">
    <source>
        <dbReference type="HAMAP-Rule" id="MF_00659"/>
    </source>
</evidence>
<dbReference type="RefSeq" id="WP_036559445.1">
    <property type="nucleotide sequence ID" value="NZ_JRNI01000025.1"/>
</dbReference>
<organism evidence="3 4">
    <name type="scientific">Oligella urethralis DNF00040</name>
    <dbReference type="NCBI Taxonomy" id="1401065"/>
    <lineage>
        <taxon>Bacteria</taxon>
        <taxon>Pseudomonadati</taxon>
        <taxon>Pseudomonadota</taxon>
        <taxon>Betaproteobacteria</taxon>
        <taxon>Burkholderiales</taxon>
        <taxon>Alcaligenaceae</taxon>
        <taxon>Oligella</taxon>
    </lineage>
</organism>
<comment type="caution">
    <text evidence="3">The sequence shown here is derived from an EMBL/GenBank/DDBJ whole genome shotgun (WGS) entry which is preliminary data.</text>
</comment>
<dbReference type="Gene3D" id="3.30.70.260">
    <property type="match status" value="1"/>
</dbReference>
<dbReference type="InterPro" id="IPR027471">
    <property type="entry name" value="YbeD-like_sf"/>
</dbReference>
<comment type="similarity">
    <text evidence="1 2">Belongs to the UPF0250 family.</text>
</comment>
<dbReference type="OrthoDB" id="9793424at2"/>
<evidence type="ECO:0000313" key="3">
    <source>
        <dbReference type="EMBL" id="KGF30412.1"/>
    </source>
</evidence>